<dbReference type="NCBIfam" id="TIGR03655">
    <property type="entry name" value="anti_R_Lar"/>
    <property type="match status" value="1"/>
</dbReference>
<dbReference type="InterPro" id="IPR019908">
    <property type="entry name" value="Toxin_RalR"/>
</dbReference>
<name>A0A3Q8XNS8_9HYPH</name>
<dbReference type="AlphaFoldDB" id="A0A3Q8XNS8"/>
<proteinExistence type="predicted"/>
<evidence type="ECO:0000313" key="2">
    <source>
        <dbReference type="Proteomes" id="UP000268192"/>
    </source>
</evidence>
<gene>
    <name evidence="1" type="ORF">D5400_11595</name>
</gene>
<keyword evidence="2" id="KW-1185">Reference proteome</keyword>
<dbReference type="EMBL" id="CP032509">
    <property type="protein sequence ID" value="AZN71832.1"/>
    <property type="molecule type" value="Genomic_DNA"/>
</dbReference>
<organism evidence="1 2">
    <name type="scientific">Georhizobium profundi</name>
    <dbReference type="NCBI Taxonomy" id="2341112"/>
    <lineage>
        <taxon>Bacteria</taxon>
        <taxon>Pseudomonadati</taxon>
        <taxon>Pseudomonadota</taxon>
        <taxon>Alphaproteobacteria</taxon>
        <taxon>Hyphomicrobiales</taxon>
        <taxon>Rhizobiaceae</taxon>
        <taxon>Georhizobium</taxon>
    </lineage>
</organism>
<accession>A0A3Q8XNS8</accession>
<evidence type="ECO:0000313" key="1">
    <source>
        <dbReference type="EMBL" id="AZN71832.1"/>
    </source>
</evidence>
<dbReference type="KEGG" id="abaw:D5400_11595"/>
<sequence length="105" mass="11908">MTNEADELKPCPFCGGRDMRVNRTTASWISCNDCGAETDSRANEGQARAAWNRRFGGDFEYLLERVIVEANTHGSAFMRIDANGDVELVDRELWQLRKPPAHHRV</sequence>
<protein>
    <submittedName>
        <fullName evidence="1">Restriction alleviation protein, Lar family</fullName>
    </submittedName>
</protein>
<reference evidence="1 2" key="1">
    <citation type="submission" date="2018-09" db="EMBL/GenBank/DDBJ databases">
        <title>Marinorhizobium profundi gen. nov., sp. nov., isolated from a deep-sea sediment sample from the New Britain Trench and proposal of Marinorhizobiaceae fam. nov. in the order Rhizobiales of the class Alphaproteobacteria.</title>
        <authorList>
            <person name="Cao J."/>
        </authorList>
    </citation>
    <scope>NUCLEOTIDE SEQUENCE [LARGE SCALE GENOMIC DNA]</scope>
    <source>
        <strain evidence="1 2">WS11</strain>
    </source>
</reference>
<dbReference type="Proteomes" id="UP000268192">
    <property type="component" value="Chromosome"/>
</dbReference>
<dbReference type="Pfam" id="PF14354">
    <property type="entry name" value="Lar_restr_allev"/>
    <property type="match status" value="1"/>
</dbReference>